<dbReference type="Proteomes" id="UP000028012">
    <property type="component" value="Unassembled WGS sequence"/>
</dbReference>
<organism evidence="1 2">
    <name type="scientific">Xanthomonas axonopodis pv. vasculorum</name>
    <dbReference type="NCBI Taxonomy" id="325777"/>
    <lineage>
        <taxon>Bacteria</taxon>
        <taxon>Pseudomonadati</taxon>
        <taxon>Pseudomonadota</taxon>
        <taxon>Gammaproteobacteria</taxon>
        <taxon>Lysobacterales</taxon>
        <taxon>Lysobacteraceae</taxon>
        <taxon>Xanthomonas</taxon>
    </lineage>
</organism>
<name>A0A098PU67_9XANT</name>
<dbReference type="GeneID" id="58004717"/>
<protein>
    <recommendedName>
        <fullName evidence="3">UvrD-like helicase C-terminal domain-containing protein</fullName>
    </recommendedName>
</protein>
<dbReference type="eggNOG" id="COG0210">
    <property type="taxonomic scope" value="Bacteria"/>
</dbReference>
<evidence type="ECO:0000313" key="2">
    <source>
        <dbReference type="Proteomes" id="UP000028012"/>
    </source>
</evidence>
<evidence type="ECO:0008006" key="3">
    <source>
        <dbReference type="Google" id="ProtNLM"/>
    </source>
</evidence>
<comment type="caution">
    <text evidence="1">The sequence shown here is derived from an EMBL/GenBank/DDBJ whole genome shotgun (WGS) entry which is preliminary data.</text>
</comment>
<dbReference type="RefSeq" id="WP_042825381.1">
    <property type="nucleotide sequence ID" value="NZ_CP053649.1"/>
</dbReference>
<dbReference type="STRING" id="325777.GW15_0222285"/>
<dbReference type="AlphaFoldDB" id="A0A098PU67"/>
<dbReference type="HOGENOM" id="CLU_2619319_0_0_6"/>
<proteinExistence type="predicted"/>
<sequence length="81" mass="9388">MNTHKAKGKQFDEVIIFEGWPIKRKDQLPYNADRIVRFNSKEKIDSQARQNFRVSVTRGKRQTTILTPRTDPCVLLLGGDD</sequence>
<gene>
    <name evidence="1" type="ORF">GW15_0222285</name>
</gene>
<reference evidence="1 2" key="1">
    <citation type="submission" date="2014-09" db="EMBL/GenBank/DDBJ databases">
        <title>A draft genome sequence for Xanthomonas axonopodis pv. vasculorum NCPPB 900.</title>
        <authorList>
            <person name="Harrison J."/>
            <person name="Studholme D.J."/>
        </authorList>
    </citation>
    <scope>NUCLEOTIDE SEQUENCE [LARGE SCALE GENOMIC DNA]</scope>
    <source>
        <strain evidence="1 2">NCPPB 900</strain>
    </source>
</reference>
<evidence type="ECO:0000313" key="1">
    <source>
        <dbReference type="EMBL" id="KGE50251.1"/>
    </source>
</evidence>
<dbReference type="EMBL" id="JPHD02000182">
    <property type="protein sequence ID" value="KGE50251.1"/>
    <property type="molecule type" value="Genomic_DNA"/>
</dbReference>
<accession>A0A098PU67</accession>